<sequence>MSFSWLKPKSYSAGYPRCMVGKPLLIATSALASLGDAMFGYSAGVIASNQVQPSFIARMFHKNVTIEQIQAGDTGVDPYLVAIMVSCLNITALLSSFAAAYICDVMGRRMSVRIGAAIYLVSAFIQIFTPSLGVLIFGRSLQGIAVGILSMTVPILQCEIAPGAERGLFVAIEYTCLNVGYALSAWVGYAFYFAMPSEIAWRGPYIVQAALAALLLAWTFWLPETPRWLIKNGFVHEGLTTLADLHAGGDPTNPAVLANFREIEETIEREDALGQATWGELFKQYPRRALVGITCQLFAQFNGINAILYYLPENLNRAGFSVSRALLFAGICAIVYCSGTVPTMAWIDRLGRRKFLLVGSVGLALALAVVGGLQFFADSLPIDSSKLPGAAGGIFAAVCLYLFVFGATWGPTPWLLGAEIFPLRARAKGMALSTVSNWLCNFIIAFITPPLFAVLRGGYYFVLLGFCLLSGVVVYIFYPETAHLTLEQLGSAFGDDPAPMIHSEGSFASEETMRGTDEEKNLASSEHVEVADRQHAATNITARNNTVELDSVYSGTIGA</sequence>
<protein>
    <submittedName>
        <fullName evidence="1">General substrate transporter</fullName>
    </submittedName>
</protein>
<evidence type="ECO:0000313" key="2">
    <source>
        <dbReference type="Proteomes" id="UP000814128"/>
    </source>
</evidence>
<accession>A0ACB8QWJ3</accession>
<reference evidence="1" key="1">
    <citation type="submission" date="2021-02" db="EMBL/GenBank/DDBJ databases">
        <authorList>
            <consortium name="DOE Joint Genome Institute"/>
            <person name="Ahrendt S."/>
            <person name="Looney B.P."/>
            <person name="Miyauchi S."/>
            <person name="Morin E."/>
            <person name="Drula E."/>
            <person name="Courty P.E."/>
            <person name="Chicoki N."/>
            <person name="Fauchery L."/>
            <person name="Kohler A."/>
            <person name="Kuo A."/>
            <person name="Labutti K."/>
            <person name="Pangilinan J."/>
            <person name="Lipzen A."/>
            <person name="Riley R."/>
            <person name="Andreopoulos W."/>
            <person name="He G."/>
            <person name="Johnson J."/>
            <person name="Barry K.W."/>
            <person name="Grigoriev I.V."/>
            <person name="Nagy L."/>
            <person name="Hibbett D."/>
            <person name="Henrissat B."/>
            <person name="Matheny P.B."/>
            <person name="Labbe J."/>
            <person name="Martin F."/>
        </authorList>
    </citation>
    <scope>NUCLEOTIDE SEQUENCE</scope>
    <source>
        <strain evidence="1">EC-137</strain>
    </source>
</reference>
<organism evidence="1 2">
    <name type="scientific">Vararia minispora EC-137</name>
    <dbReference type="NCBI Taxonomy" id="1314806"/>
    <lineage>
        <taxon>Eukaryota</taxon>
        <taxon>Fungi</taxon>
        <taxon>Dikarya</taxon>
        <taxon>Basidiomycota</taxon>
        <taxon>Agaricomycotina</taxon>
        <taxon>Agaricomycetes</taxon>
        <taxon>Russulales</taxon>
        <taxon>Lachnocladiaceae</taxon>
        <taxon>Vararia</taxon>
    </lineage>
</organism>
<gene>
    <name evidence="1" type="ORF">K488DRAFT_76216</name>
</gene>
<keyword evidence="2" id="KW-1185">Reference proteome</keyword>
<dbReference type="EMBL" id="MU273476">
    <property type="protein sequence ID" value="KAI0036027.1"/>
    <property type="molecule type" value="Genomic_DNA"/>
</dbReference>
<name>A0ACB8QWJ3_9AGAM</name>
<reference evidence="1" key="2">
    <citation type="journal article" date="2022" name="New Phytol.">
        <title>Evolutionary transition to the ectomycorrhizal habit in the genomes of a hyperdiverse lineage of mushroom-forming fungi.</title>
        <authorList>
            <person name="Looney B."/>
            <person name="Miyauchi S."/>
            <person name="Morin E."/>
            <person name="Drula E."/>
            <person name="Courty P.E."/>
            <person name="Kohler A."/>
            <person name="Kuo A."/>
            <person name="LaButti K."/>
            <person name="Pangilinan J."/>
            <person name="Lipzen A."/>
            <person name="Riley R."/>
            <person name="Andreopoulos W."/>
            <person name="He G."/>
            <person name="Johnson J."/>
            <person name="Nolan M."/>
            <person name="Tritt A."/>
            <person name="Barry K.W."/>
            <person name="Grigoriev I.V."/>
            <person name="Nagy L.G."/>
            <person name="Hibbett D."/>
            <person name="Henrissat B."/>
            <person name="Matheny P.B."/>
            <person name="Labbe J."/>
            <person name="Martin F.M."/>
        </authorList>
    </citation>
    <scope>NUCLEOTIDE SEQUENCE</scope>
    <source>
        <strain evidence="1">EC-137</strain>
    </source>
</reference>
<dbReference type="Proteomes" id="UP000814128">
    <property type="component" value="Unassembled WGS sequence"/>
</dbReference>
<proteinExistence type="predicted"/>
<comment type="caution">
    <text evidence="1">The sequence shown here is derived from an EMBL/GenBank/DDBJ whole genome shotgun (WGS) entry which is preliminary data.</text>
</comment>
<evidence type="ECO:0000313" key="1">
    <source>
        <dbReference type="EMBL" id="KAI0036027.1"/>
    </source>
</evidence>